<feature type="region of interest" description="Disordered" evidence="3">
    <location>
        <begin position="99"/>
        <end position="118"/>
    </location>
</feature>
<reference evidence="4 5" key="1">
    <citation type="submission" date="2020-06" db="EMBL/GenBank/DDBJ databases">
        <title>Genome sequence of Paramixta manurensis strain PD-1.</title>
        <authorList>
            <person name="Lee C.W."/>
            <person name="Kim J."/>
        </authorList>
    </citation>
    <scope>NUCLEOTIDE SEQUENCE [LARGE SCALE GENOMIC DNA]</scope>
    <source>
        <strain evidence="4 5">PD-1</strain>
        <plasmid evidence="5">ppd-1</plasmid>
    </source>
</reference>
<evidence type="ECO:0000256" key="3">
    <source>
        <dbReference type="SAM" id="MobiDB-lite"/>
    </source>
</evidence>
<dbReference type="RefSeq" id="WP_173636336.1">
    <property type="nucleotide sequence ID" value="NZ_CP054213.1"/>
</dbReference>
<geneLocation type="plasmid" evidence="5">
    <name>ppd-1</name>
</geneLocation>
<evidence type="ECO:0000313" key="4">
    <source>
        <dbReference type="EMBL" id="QKJ89278.1"/>
    </source>
</evidence>
<name>A0A6M8UEU7_9GAMM</name>
<dbReference type="GO" id="GO:0003796">
    <property type="term" value="F:lysozyme activity"/>
    <property type="evidence" value="ECO:0007669"/>
    <property type="project" value="InterPro"/>
</dbReference>
<proteinExistence type="predicted"/>
<dbReference type="InterPro" id="IPR023347">
    <property type="entry name" value="Lysozyme_dom_sf"/>
</dbReference>
<accession>A0A6M8UEU7</accession>
<keyword evidence="1" id="KW-0929">Antimicrobial</keyword>
<dbReference type="GO" id="GO:0042742">
    <property type="term" value="P:defense response to bacterium"/>
    <property type="evidence" value="ECO:0007669"/>
    <property type="project" value="UniProtKB-KW"/>
</dbReference>
<dbReference type="Gene3D" id="1.10.530.40">
    <property type="match status" value="1"/>
</dbReference>
<dbReference type="KEGG" id="pmak:PMPD1_4380"/>
<dbReference type="AlphaFoldDB" id="A0A6M8UEU7"/>
<evidence type="ECO:0000256" key="1">
    <source>
        <dbReference type="ARBA" id="ARBA00022529"/>
    </source>
</evidence>
<keyword evidence="5" id="KW-1185">Reference proteome</keyword>
<organism evidence="4 5">
    <name type="scientific">Paramixta manurensis</name>
    <dbReference type="NCBI Taxonomy" id="2740817"/>
    <lineage>
        <taxon>Bacteria</taxon>
        <taxon>Pseudomonadati</taxon>
        <taxon>Pseudomonadota</taxon>
        <taxon>Gammaproteobacteria</taxon>
        <taxon>Enterobacterales</taxon>
        <taxon>Erwiniaceae</taxon>
        <taxon>Paramixta</taxon>
    </lineage>
</organism>
<evidence type="ECO:0000256" key="2">
    <source>
        <dbReference type="ARBA" id="ARBA00022638"/>
    </source>
</evidence>
<evidence type="ECO:0000313" key="5">
    <source>
        <dbReference type="Proteomes" id="UP000505325"/>
    </source>
</evidence>
<keyword evidence="2" id="KW-0081">Bacteriolytic enzyme</keyword>
<sequence length="340" mass="37375">MNEFHELNMLTLQGDINRAFSLISSKSEGIAKKIMQKAGYPVPEITGREFWLYVQNALTRAARARSCGYRFQRKGLQAPVSTARAVSAPRPVTERAREADRAGGHTMAVAPPVPSKAVNRSGPEITAQEGLSCAAVSRLLNGSQRVQMRQESPTDGRTPATAVKPFLHPRHVSVQPHSRRVDLPALFIKSRTGACPQMINASHAGDEGPDKADKPFASARLTPGAVYVPCTDRHRHQTKKIILLRQPAGTGPPQATGLADRLCADAQWFDGLVSFSYNVSNPSAVMEAADRGDMNAVYNKMLQYIYVFKHDAKGRKTGKPRILPPLYKRRLDEAAPFRQE</sequence>
<dbReference type="Proteomes" id="UP000505325">
    <property type="component" value="Plasmid pPD-1"/>
</dbReference>
<protein>
    <submittedName>
        <fullName evidence="4">Uncharacterized protein</fullName>
    </submittedName>
</protein>
<gene>
    <name evidence="4" type="ORF">PMPD1_4380</name>
</gene>
<keyword evidence="4" id="KW-0614">Plasmid</keyword>
<dbReference type="GO" id="GO:0031640">
    <property type="term" value="P:killing of cells of another organism"/>
    <property type="evidence" value="ECO:0007669"/>
    <property type="project" value="UniProtKB-KW"/>
</dbReference>
<dbReference type="EMBL" id="CP054213">
    <property type="protein sequence ID" value="QKJ89278.1"/>
    <property type="molecule type" value="Genomic_DNA"/>
</dbReference>